<evidence type="ECO:0000313" key="4">
    <source>
        <dbReference type="Proteomes" id="UP000694557"/>
    </source>
</evidence>
<evidence type="ECO:0000256" key="2">
    <source>
        <dbReference type="SAM" id="Phobius"/>
    </source>
</evidence>
<dbReference type="Ensembl" id="ENSOKIT00005047306.1">
    <property type="protein sequence ID" value="ENSOKIP00005044924.1"/>
    <property type="gene ID" value="ENSOKIG00005018905.1"/>
</dbReference>
<organism evidence="3 4">
    <name type="scientific">Oncorhynchus kisutch</name>
    <name type="common">Coho salmon</name>
    <name type="synonym">Salmo kisutch</name>
    <dbReference type="NCBI Taxonomy" id="8019"/>
    <lineage>
        <taxon>Eukaryota</taxon>
        <taxon>Metazoa</taxon>
        <taxon>Chordata</taxon>
        <taxon>Craniata</taxon>
        <taxon>Vertebrata</taxon>
        <taxon>Euteleostomi</taxon>
        <taxon>Actinopterygii</taxon>
        <taxon>Neopterygii</taxon>
        <taxon>Teleostei</taxon>
        <taxon>Protacanthopterygii</taxon>
        <taxon>Salmoniformes</taxon>
        <taxon>Salmonidae</taxon>
        <taxon>Salmoninae</taxon>
        <taxon>Oncorhynchus</taxon>
    </lineage>
</organism>
<keyword evidence="2" id="KW-0812">Transmembrane</keyword>
<reference evidence="3" key="2">
    <citation type="submission" date="2025-09" db="UniProtKB">
        <authorList>
            <consortium name="Ensembl"/>
        </authorList>
    </citation>
    <scope>IDENTIFICATION</scope>
</reference>
<dbReference type="SUPFAM" id="SSF58069">
    <property type="entry name" value="Virus ectodomain"/>
    <property type="match status" value="1"/>
</dbReference>
<dbReference type="Gene3D" id="1.10.287.210">
    <property type="match status" value="1"/>
</dbReference>
<reference evidence="3" key="1">
    <citation type="submission" date="2025-08" db="UniProtKB">
        <authorList>
            <consortium name="Ensembl"/>
        </authorList>
    </citation>
    <scope>IDENTIFICATION</scope>
</reference>
<sequence>MEDQRRRKSPTRWEDQAQTLRIMFLALVLSLLITVAIWTVTQGQPVLERQHGTDSTDNRSVPLQDLNNSHSSSSQRQAQDRSPANNSRSHIERRRRSMHPLDEHHSRNHEGNTWWSLLNYTVKTELMLGNISCYVCSLFPHSAISPFLQYSVEVSIKDTLCALEALLSNENTWGQPSLGRTLRDKCINGNLSSTKDLRGGFDCSHWCSRIILEPRSRVPEPIKVQPRRTPFRTCHCHNPSNISMPQLNESYLGMSTCVNYSVFPIGCSWKKGTCSSGYPIRLRVGHTIIDAETDNRSPHQFGSATFTDHYWICGDKAYLYLPTNWTGCCIFGKLNISLVVMHKTNSSIPSRLRLIKRDISQYNNVLSDSRRSSKLEKFWRGLIPWYGASENAHELDRLGYHLESLVNLTTAGFPMIRPELQATQLMATQNRVALDMLLAREGGVCQIIGDHCCTFIPQGDDNLTIVVEHLKELRGVLEREHQPDINWNPLGWVQSVFGAWAATIFHWFIYGLIILIALLLIIICVKKLFNKVVDVVLTMPLLANEVGVDEESEIDGQQSGEHSEIFSLDSVDREGSLYMNDFPDPFPIPDYISDSGEPNSKHEDLEG</sequence>
<feature type="region of interest" description="Disordered" evidence="1">
    <location>
        <begin position="587"/>
        <end position="607"/>
    </location>
</feature>
<dbReference type="InterPro" id="IPR018154">
    <property type="entry name" value="TLV/ENV_coat_polyprotein"/>
</dbReference>
<feature type="region of interest" description="Disordered" evidence="1">
    <location>
        <begin position="49"/>
        <end position="108"/>
    </location>
</feature>
<keyword evidence="2" id="KW-0472">Membrane</keyword>
<dbReference type="AlphaFoldDB" id="A0A8C7GQE2"/>
<evidence type="ECO:0008006" key="5">
    <source>
        <dbReference type="Google" id="ProtNLM"/>
    </source>
</evidence>
<dbReference type="Proteomes" id="UP000694557">
    <property type="component" value="Unassembled WGS sequence"/>
</dbReference>
<protein>
    <recommendedName>
        <fullName evidence="5">Envelope protein</fullName>
    </recommendedName>
</protein>
<keyword evidence="4" id="KW-1185">Reference proteome</keyword>
<accession>A0A8C7GQE2</accession>
<dbReference type="GeneTree" id="ENSGT00530000064449"/>
<dbReference type="PANTHER" id="PTHR10424">
    <property type="entry name" value="VIRAL ENVELOPE PROTEIN"/>
    <property type="match status" value="1"/>
</dbReference>
<feature type="transmembrane region" description="Helical" evidence="2">
    <location>
        <begin position="20"/>
        <end position="40"/>
    </location>
</feature>
<evidence type="ECO:0000313" key="3">
    <source>
        <dbReference type="Ensembl" id="ENSOKIP00005044924.1"/>
    </source>
</evidence>
<evidence type="ECO:0000256" key="1">
    <source>
        <dbReference type="SAM" id="MobiDB-lite"/>
    </source>
</evidence>
<dbReference type="Pfam" id="PF00429">
    <property type="entry name" value="TLV_coat"/>
    <property type="match status" value="1"/>
</dbReference>
<feature type="compositionally biased region" description="Low complexity" evidence="1">
    <location>
        <begin position="63"/>
        <end position="82"/>
    </location>
</feature>
<feature type="compositionally biased region" description="Basic and acidic residues" evidence="1">
    <location>
        <begin position="99"/>
        <end position="108"/>
    </location>
</feature>
<proteinExistence type="predicted"/>
<feature type="transmembrane region" description="Helical" evidence="2">
    <location>
        <begin position="504"/>
        <end position="525"/>
    </location>
</feature>
<name>A0A8C7GQE2_ONCKI</name>
<keyword evidence="2" id="KW-1133">Transmembrane helix</keyword>